<dbReference type="GO" id="GO:0046653">
    <property type="term" value="P:tetrahydrofolate metabolic process"/>
    <property type="evidence" value="ECO:0007669"/>
    <property type="project" value="InterPro"/>
</dbReference>
<gene>
    <name evidence="1" type="ORF">AVJ23_18560</name>
</gene>
<dbReference type="Gene3D" id="3.30.2270.10">
    <property type="entry name" value="Folate-binding superfamily"/>
    <property type="match status" value="1"/>
</dbReference>
<keyword evidence="2" id="KW-1185">Reference proteome</keyword>
<dbReference type="AlphaFoldDB" id="A0A0W7WFA5"/>
<protein>
    <submittedName>
        <fullName evidence="1">Sarcosine oxidase subunit delta</fullName>
    </submittedName>
</protein>
<organism evidence="1 2">
    <name type="scientific">Pseudoponticoccus marisrubri</name>
    <dbReference type="NCBI Taxonomy" id="1685382"/>
    <lineage>
        <taxon>Bacteria</taxon>
        <taxon>Pseudomonadati</taxon>
        <taxon>Pseudomonadota</taxon>
        <taxon>Alphaproteobacteria</taxon>
        <taxon>Rhodobacterales</taxon>
        <taxon>Roseobacteraceae</taxon>
        <taxon>Pseudoponticoccus</taxon>
    </lineage>
</organism>
<sequence>MRLSCPLCGERDRREFTYQGAAAMVDRPAPGATTEQWSDWLHLRDNPAGRTRDLWYHEAGCGAWLVVERDTVTHEIFGTALVGGDHAD</sequence>
<dbReference type="STRING" id="1685382.AVJ23_18560"/>
<dbReference type="Pfam" id="PF04267">
    <property type="entry name" value="SoxD"/>
    <property type="match status" value="1"/>
</dbReference>
<accession>A0A0W7WFA5</accession>
<evidence type="ECO:0000313" key="1">
    <source>
        <dbReference type="EMBL" id="KUF09257.1"/>
    </source>
</evidence>
<dbReference type="EMBL" id="LPXO01000015">
    <property type="protein sequence ID" value="KUF09257.1"/>
    <property type="molecule type" value="Genomic_DNA"/>
</dbReference>
<dbReference type="InterPro" id="IPR006279">
    <property type="entry name" value="SoxD"/>
</dbReference>
<dbReference type="RefSeq" id="WP_058863723.1">
    <property type="nucleotide sequence ID" value="NZ_LPXO01000015.1"/>
</dbReference>
<proteinExistence type="predicted"/>
<comment type="caution">
    <text evidence="1">The sequence shown here is derived from an EMBL/GenBank/DDBJ whole genome shotgun (WGS) entry which is preliminary data.</text>
</comment>
<dbReference type="Proteomes" id="UP000054396">
    <property type="component" value="Unassembled WGS sequence"/>
</dbReference>
<reference evidence="1 2" key="1">
    <citation type="submission" date="2015-12" db="EMBL/GenBank/DDBJ databases">
        <authorList>
            <person name="Shamseldin A."/>
            <person name="Moawad H."/>
            <person name="Abd El-Rahim W.M."/>
            <person name="Sadowsky M.J."/>
        </authorList>
    </citation>
    <scope>NUCLEOTIDE SEQUENCE [LARGE SCALE GENOMIC DNA]</scope>
    <source>
        <strain evidence="1 2">SJ5A-1</strain>
    </source>
</reference>
<name>A0A0W7WFA5_9RHOB</name>
<dbReference type="OrthoDB" id="5420070at2"/>
<dbReference type="GO" id="GO:0008115">
    <property type="term" value="F:sarcosine oxidase activity"/>
    <property type="evidence" value="ECO:0007669"/>
    <property type="project" value="InterPro"/>
</dbReference>
<evidence type="ECO:0000313" key="2">
    <source>
        <dbReference type="Proteomes" id="UP000054396"/>
    </source>
</evidence>
<dbReference type="InterPro" id="IPR038561">
    <property type="entry name" value="SoxD_sf"/>
</dbReference>